<keyword evidence="1" id="KW-1133">Transmembrane helix</keyword>
<dbReference type="EMBL" id="FKBS01000007">
    <property type="protein sequence ID" value="SAH92291.1"/>
    <property type="molecule type" value="Genomic_DNA"/>
</dbReference>
<organism evidence="2 3">
    <name type="scientific">Bordetella ansorpii</name>
    <dbReference type="NCBI Taxonomy" id="288768"/>
    <lineage>
        <taxon>Bacteria</taxon>
        <taxon>Pseudomonadati</taxon>
        <taxon>Pseudomonadota</taxon>
        <taxon>Betaproteobacteria</taxon>
        <taxon>Burkholderiales</taxon>
        <taxon>Alcaligenaceae</taxon>
        <taxon>Bordetella</taxon>
    </lineage>
</organism>
<feature type="transmembrane region" description="Helical" evidence="1">
    <location>
        <begin position="69"/>
        <end position="88"/>
    </location>
</feature>
<keyword evidence="1" id="KW-0472">Membrane</keyword>
<accession>A0A157L611</accession>
<protein>
    <recommendedName>
        <fullName evidence="4">Poly-beta-1,6-N-acetyl-D-glucosamine biosynthesis protein PgaD</fullName>
    </recommendedName>
</protein>
<dbReference type="OrthoDB" id="8635773at2"/>
<evidence type="ECO:0008006" key="4">
    <source>
        <dbReference type="Google" id="ProtNLM"/>
    </source>
</evidence>
<gene>
    <name evidence="2" type="ORF">SAMEA1982600_00589</name>
</gene>
<evidence type="ECO:0000313" key="3">
    <source>
        <dbReference type="Proteomes" id="UP000077037"/>
    </source>
</evidence>
<reference evidence="2 3" key="1">
    <citation type="submission" date="2016-03" db="EMBL/GenBank/DDBJ databases">
        <authorList>
            <consortium name="Pathogen Informatics"/>
        </authorList>
    </citation>
    <scope>NUCLEOTIDE SEQUENCE [LARGE SCALE GENOMIC DNA]</scope>
    <source>
        <strain evidence="2 3">NCTC13364</strain>
    </source>
</reference>
<evidence type="ECO:0000256" key="1">
    <source>
        <dbReference type="SAM" id="Phobius"/>
    </source>
</evidence>
<proteinExistence type="predicted"/>
<feature type="transmembrane region" description="Helical" evidence="1">
    <location>
        <begin position="39"/>
        <end position="57"/>
    </location>
</feature>
<evidence type="ECO:0000313" key="2">
    <source>
        <dbReference type="EMBL" id="SAH92291.1"/>
    </source>
</evidence>
<dbReference type="Proteomes" id="UP000077037">
    <property type="component" value="Unassembled WGS sequence"/>
</dbReference>
<dbReference type="RefSeq" id="WP_066407676.1">
    <property type="nucleotide sequence ID" value="NZ_FKBS01000007.1"/>
</dbReference>
<name>A0A157L611_9BORD</name>
<feature type="transmembrane region" description="Helical" evidence="1">
    <location>
        <begin position="12"/>
        <end position="32"/>
    </location>
</feature>
<dbReference type="AlphaFoldDB" id="A0A157L611"/>
<keyword evidence="1" id="KW-0812">Transmembrane</keyword>
<sequence length="166" mass="18561">MSEDPIIDQTDLPLSTWMRIAGPIVGAARYLWLKVLRPLMLVGVWGAFLIYLYWDFFMALSGSAADLRFLVLTGVAITALLGAMLLIARAVRNREDDENQQSDTAAMAQPVRVQEMAAVAKVPVRQLSLWQRARSVVALHDDKGHFRAAVLKPLGEPVRRTPRPRQ</sequence>